<dbReference type="InterPro" id="IPR003607">
    <property type="entry name" value="HD/PDEase_dom"/>
</dbReference>
<dbReference type="EC" id="3.1.3.89" evidence="1"/>
<dbReference type="SUPFAM" id="SSF109604">
    <property type="entry name" value="HD-domain/PDEase-like"/>
    <property type="match status" value="1"/>
</dbReference>
<dbReference type="RefSeq" id="WP_007070549.1">
    <property type="nucleotide sequence ID" value="NZ_CAKVSM010000039.1"/>
</dbReference>
<dbReference type="NCBIfam" id="NF003009">
    <property type="entry name" value="PRK03826.1"/>
    <property type="match status" value="1"/>
</dbReference>
<dbReference type="GO" id="GO:0002953">
    <property type="term" value="F:5'-deoxynucleotidase activity"/>
    <property type="evidence" value="ECO:0007669"/>
    <property type="project" value="UniProtKB-EC"/>
</dbReference>
<dbReference type="GeneID" id="78278155"/>
<name>A0A930B6A8_9FIRM</name>
<proteinExistence type="predicted"/>
<comment type="caution">
    <text evidence="1">The sequence shown here is derived from an EMBL/GenBank/DDBJ whole genome shotgun (WGS) entry which is preliminary data.</text>
</comment>
<sequence length="193" mass="22626">MHTFFAYLARMKYIQRWGLMRNSFPENDAEHTLQTVMIAHGLAVIREKIFHEPCDAEHCAMLAVYHDAGEVFTGDMPTPVKYFTEDLHDKYKEIEDKARRRLLETLPDELKDTYRPYILDMENDPLWPLAKAADTLSAYLKCAEEIQAGNSEFEEAFRTTENKLKNLHLKEVDWFLEHFAGSFALTLDEMNRM</sequence>
<reference evidence="1" key="1">
    <citation type="submission" date="2020-04" db="EMBL/GenBank/DDBJ databases">
        <title>Deep metagenomics examines the oral microbiome during advanced dental caries in children, revealing novel taxa and co-occurrences with host molecules.</title>
        <authorList>
            <person name="Baker J.L."/>
            <person name="Morton J.T."/>
            <person name="Dinis M."/>
            <person name="Alvarez R."/>
            <person name="Tran N.C."/>
            <person name="Knight R."/>
            <person name="Edlund A."/>
        </authorList>
    </citation>
    <scope>NUCLEOTIDE SEQUENCE</scope>
    <source>
        <strain evidence="1">JCVI_32_bin.14</strain>
    </source>
</reference>
<gene>
    <name evidence="1" type="primary">yfbR</name>
    <name evidence="1" type="ORF">HXL70_06445</name>
</gene>
<dbReference type="Gene3D" id="1.10.3210.10">
    <property type="entry name" value="Hypothetical protein af1432"/>
    <property type="match status" value="1"/>
</dbReference>
<dbReference type="Proteomes" id="UP000757890">
    <property type="component" value="Unassembled WGS sequence"/>
</dbReference>
<keyword evidence="1" id="KW-0378">Hydrolase</keyword>
<organism evidence="1 2">
    <name type="scientific">Dialister invisus</name>
    <dbReference type="NCBI Taxonomy" id="218538"/>
    <lineage>
        <taxon>Bacteria</taxon>
        <taxon>Bacillati</taxon>
        <taxon>Bacillota</taxon>
        <taxon>Negativicutes</taxon>
        <taxon>Veillonellales</taxon>
        <taxon>Veillonellaceae</taxon>
        <taxon>Dialister</taxon>
    </lineage>
</organism>
<protein>
    <submittedName>
        <fullName evidence="1">5'-deoxynucleotidase</fullName>
        <ecNumber evidence="1">3.1.3.89</ecNumber>
    </submittedName>
</protein>
<dbReference type="AlphaFoldDB" id="A0A930B6A8"/>
<accession>A0A930B6A8</accession>
<dbReference type="Pfam" id="PF12917">
    <property type="entry name" value="YfbR-like"/>
    <property type="match status" value="1"/>
</dbReference>
<evidence type="ECO:0000313" key="1">
    <source>
        <dbReference type="EMBL" id="MBF1129668.1"/>
    </source>
</evidence>
<dbReference type="CDD" id="cd00077">
    <property type="entry name" value="HDc"/>
    <property type="match status" value="1"/>
</dbReference>
<evidence type="ECO:0000313" key="2">
    <source>
        <dbReference type="Proteomes" id="UP000757890"/>
    </source>
</evidence>
<dbReference type="EMBL" id="JABZMK010000042">
    <property type="protein sequence ID" value="MBF1129668.1"/>
    <property type="molecule type" value="Genomic_DNA"/>
</dbReference>